<dbReference type="InterPro" id="IPR050712">
    <property type="entry name" value="NAD(P)H-dep_reductase"/>
</dbReference>
<reference evidence="2 3" key="1">
    <citation type="submission" date="2019-11" db="EMBL/GenBank/DDBJ databases">
        <title>Draft genome of Amycolatopsis RM579.</title>
        <authorList>
            <person name="Duangmal K."/>
            <person name="Mingma R."/>
        </authorList>
    </citation>
    <scope>NUCLEOTIDE SEQUENCE [LARGE SCALE GENOMIC DNA]</scope>
    <source>
        <strain evidence="2 3">RM579</strain>
    </source>
</reference>
<gene>
    <name evidence="2" type="ORF">GKO32_04155</name>
</gene>
<dbReference type="InterPro" id="IPR029039">
    <property type="entry name" value="Flavoprotein-like_sf"/>
</dbReference>
<proteinExistence type="predicted"/>
<feature type="domain" description="NADPH-dependent FMN reductase-like" evidence="1">
    <location>
        <begin position="13"/>
        <end position="159"/>
    </location>
</feature>
<dbReference type="GO" id="GO:0010181">
    <property type="term" value="F:FMN binding"/>
    <property type="evidence" value="ECO:0007669"/>
    <property type="project" value="TreeGrafter"/>
</dbReference>
<comment type="caution">
    <text evidence="2">The sequence shown here is derived from an EMBL/GenBank/DDBJ whole genome shotgun (WGS) entry which is preliminary data.</text>
</comment>
<dbReference type="PANTHER" id="PTHR30543:SF21">
    <property type="entry name" value="NAD(P)H-DEPENDENT FMN REDUCTASE LOT6"/>
    <property type="match status" value="1"/>
</dbReference>
<dbReference type="AlphaFoldDB" id="A0A6N7Z105"/>
<accession>A0A6N7Z105</accession>
<organism evidence="2 3">
    <name type="scientific">Amycolatopsis pithecellobii</name>
    <dbReference type="NCBI Taxonomy" id="664692"/>
    <lineage>
        <taxon>Bacteria</taxon>
        <taxon>Bacillati</taxon>
        <taxon>Actinomycetota</taxon>
        <taxon>Actinomycetes</taxon>
        <taxon>Pseudonocardiales</taxon>
        <taxon>Pseudonocardiaceae</taxon>
        <taxon>Amycolatopsis</taxon>
    </lineage>
</organism>
<keyword evidence="3" id="KW-1185">Reference proteome</keyword>
<dbReference type="Proteomes" id="UP000440096">
    <property type="component" value="Unassembled WGS sequence"/>
</dbReference>
<sequence length="191" mass="20387">MTVDQHPVREPVRILAFGGSTRPGSSSERALRTAARTAERLGARVKVIAGPDLMLPLYQPEAPTRAGQARVFVGEIRRADGILLASPGYHGTMSGLVKNALDYLEDLRDAERTYLDGVPVGCIAVAHGWQAAVSTVHNLRMAVHALRGWPTPLGVAVNAAETSAQERIDAQLESVAAQVVHFATARIPVQA</sequence>
<evidence type="ECO:0000313" key="3">
    <source>
        <dbReference type="Proteomes" id="UP000440096"/>
    </source>
</evidence>
<dbReference type="OrthoDB" id="9812295at2"/>
<dbReference type="RefSeq" id="WP_154755422.1">
    <property type="nucleotide sequence ID" value="NZ_WMBA01000004.1"/>
</dbReference>
<dbReference type="SUPFAM" id="SSF52218">
    <property type="entry name" value="Flavoproteins"/>
    <property type="match status" value="1"/>
</dbReference>
<evidence type="ECO:0000259" key="1">
    <source>
        <dbReference type="Pfam" id="PF03358"/>
    </source>
</evidence>
<evidence type="ECO:0000313" key="2">
    <source>
        <dbReference type="EMBL" id="MTD53174.1"/>
    </source>
</evidence>
<dbReference type="InterPro" id="IPR005025">
    <property type="entry name" value="FMN_Rdtase-like_dom"/>
</dbReference>
<protein>
    <submittedName>
        <fullName evidence="2">FMN reductase</fullName>
    </submittedName>
</protein>
<dbReference type="Gene3D" id="3.40.50.360">
    <property type="match status" value="1"/>
</dbReference>
<dbReference type="PANTHER" id="PTHR30543">
    <property type="entry name" value="CHROMATE REDUCTASE"/>
    <property type="match status" value="1"/>
</dbReference>
<dbReference type="GO" id="GO:0005829">
    <property type="term" value="C:cytosol"/>
    <property type="evidence" value="ECO:0007669"/>
    <property type="project" value="TreeGrafter"/>
</dbReference>
<dbReference type="GO" id="GO:0016491">
    <property type="term" value="F:oxidoreductase activity"/>
    <property type="evidence" value="ECO:0007669"/>
    <property type="project" value="InterPro"/>
</dbReference>
<dbReference type="Pfam" id="PF03358">
    <property type="entry name" value="FMN_red"/>
    <property type="match status" value="1"/>
</dbReference>
<name>A0A6N7Z105_9PSEU</name>
<dbReference type="EMBL" id="WMBA01000004">
    <property type="protein sequence ID" value="MTD53174.1"/>
    <property type="molecule type" value="Genomic_DNA"/>
</dbReference>